<feature type="transmembrane region" description="Helical" evidence="1">
    <location>
        <begin position="37"/>
        <end position="56"/>
    </location>
</feature>
<feature type="transmembrane region" description="Helical" evidence="1">
    <location>
        <begin position="7"/>
        <end position="25"/>
    </location>
</feature>
<dbReference type="Proteomes" id="UP000286270">
    <property type="component" value="Unassembled WGS sequence"/>
</dbReference>
<evidence type="ECO:0000313" key="2">
    <source>
        <dbReference type="EMBL" id="RGV57851.1"/>
    </source>
</evidence>
<gene>
    <name evidence="2" type="ORF">DWW08_05655</name>
</gene>
<accession>A0A412YKB8</accession>
<name>A0A412YKB8_BACFG</name>
<keyword evidence="1" id="KW-0472">Membrane</keyword>
<evidence type="ECO:0000313" key="3">
    <source>
        <dbReference type="Proteomes" id="UP000286270"/>
    </source>
</evidence>
<dbReference type="RefSeq" id="WP_122141986.1">
    <property type="nucleotide sequence ID" value="NZ_JAFKPL010000001.1"/>
</dbReference>
<proteinExistence type="predicted"/>
<reference evidence="2 3" key="1">
    <citation type="submission" date="2018-08" db="EMBL/GenBank/DDBJ databases">
        <title>A genome reference for cultivated species of the human gut microbiota.</title>
        <authorList>
            <person name="Zou Y."/>
            <person name="Xue W."/>
            <person name="Luo G."/>
        </authorList>
    </citation>
    <scope>NUCLEOTIDE SEQUENCE [LARGE SCALE GENOMIC DNA]</scope>
    <source>
        <strain evidence="2 3">AF14-26</strain>
    </source>
</reference>
<keyword evidence="1" id="KW-0812">Transmembrane</keyword>
<comment type="caution">
    <text evidence="2">The sequence shown here is derived from an EMBL/GenBank/DDBJ whole genome shotgun (WGS) entry which is preliminary data.</text>
</comment>
<evidence type="ECO:0008006" key="4">
    <source>
        <dbReference type="Google" id="ProtNLM"/>
    </source>
</evidence>
<dbReference type="AlphaFoldDB" id="A0A412YKB8"/>
<protein>
    <recommendedName>
        <fullName evidence="4">Transmembrane protein</fullName>
    </recommendedName>
</protein>
<organism evidence="2 3">
    <name type="scientific">Bacteroides fragilis</name>
    <dbReference type="NCBI Taxonomy" id="817"/>
    <lineage>
        <taxon>Bacteria</taxon>
        <taxon>Pseudomonadati</taxon>
        <taxon>Bacteroidota</taxon>
        <taxon>Bacteroidia</taxon>
        <taxon>Bacteroidales</taxon>
        <taxon>Bacteroidaceae</taxon>
        <taxon>Bacteroides</taxon>
    </lineage>
</organism>
<dbReference type="EMBL" id="QRZH01000003">
    <property type="protein sequence ID" value="RGV57851.1"/>
    <property type="molecule type" value="Genomic_DNA"/>
</dbReference>
<sequence>MKIVKMILFYSLFATVLYIGCAFVAPSHGERFSASSLAPFYWGGAMILFVPGDLWLHHNLSRFVALGVLALAGLMSLEYYWFCDEYRLIIHLNSNDKISLADKYNFHRYWIHLGIVAGYLLSAAGVSHLIKRKKSLEATVANVP</sequence>
<evidence type="ECO:0000256" key="1">
    <source>
        <dbReference type="SAM" id="Phobius"/>
    </source>
</evidence>
<feature type="transmembrane region" description="Helical" evidence="1">
    <location>
        <begin position="63"/>
        <end position="82"/>
    </location>
</feature>
<keyword evidence="1" id="KW-1133">Transmembrane helix</keyword>
<feature type="transmembrane region" description="Helical" evidence="1">
    <location>
        <begin position="109"/>
        <end position="130"/>
    </location>
</feature>